<dbReference type="Proteomes" id="UP000000692">
    <property type="component" value="Chromosome"/>
</dbReference>
<dbReference type="HOGENOM" id="CLU_2479185_0_0_5"/>
<protein>
    <submittedName>
        <fullName evidence="1">Uncharacterized protein</fullName>
    </submittedName>
</protein>
<dbReference type="EMBL" id="CP002018">
    <property type="protein sequence ID" value="AEM41156.1"/>
    <property type="molecule type" value="Genomic_DNA"/>
</dbReference>
<reference evidence="1 2" key="1">
    <citation type="journal article" date="2011" name="J. Bacteriol.">
        <title>Complete genome sequence of the industrial strain Ketogulonicigenium vulgare WSH-001.</title>
        <authorList>
            <person name="Liu L."/>
            <person name="Li Y."/>
            <person name="Zhang J."/>
            <person name="Zhou Z."/>
            <person name="Liu J."/>
            <person name="Li X."/>
            <person name="Zhou J."/>
            <person name="Du G."/>
            <person name="Wang L."/>
            <person name="Chen J."/>
        </authorList>
    </citation>
    <scope>NUCLEOTIDE SEQUENCE [LARGE SCALE GENOMIC DNA]</scope>
    <source>
        <strain evidence="1 2">WSH-001</strain>
    </source>
</reference>
<proteinExistence type="predicted"/>
<organism evidence="1 2">
    <name type="scientific">Ketogulonicigenium vulgare (strain WSH-001)</name>
    <dbReference type="NCBI Taxonomy" id="759362"/>
    <lineage>
        <taxon>Bacteria</taxon>
        <taxon>Pseudomonadati</taxon>
        <taxon>Pseudomonadota</taxon>
        <taxon>Alphaproteobacteria</taxon>
        <taxon>Rhodobacterales</taxon>
        <taxon>Roseobacteraceae</taxon>
        <taxon>Ketogulonicigenium</taxon>
    </lineage>
</organism>
<dbReference type="eggNOG" id="ENOG502ZKWQ">
    <property type="taxonomic scope" value="Bacteria"/>
</dbReference>
<evidence type="ECO:0000313" key="2">
    <source>
        <dbReference type="Proteomes" id="UP000000692"/>
    </source>
</evidence>
<evidence type="ECO:0000313" key="1">
    <source>
        <dbReference type="EMBL" id="AEM41156.1"/>
    </source>
</evidence>
<keyword evidence="2" id="KW-1185">Reference proteome</keyword>
<gene>
    <name evidence="1" type="ordered locus">KVU_1318</name>
</gene>
<dbReference type="KEGG" id="kvl:KVU_1318"/>
<accession>F9Y830</accession>
<sequence length="82" mass="8468">MTYWIGPRAAIDAANLAAYAAYIAAAPTALRDGETLPNPTTAWAEPLQDAAGNWVIPAHPGMTVPAGVQAVSLPDWPAANTL</sequence>
<name>F9Y830_KETVW</name>
<dbReference type="OrthoDB" id="9980679at2"/>
<dbReference type="RefSeq" id="WP_013384624.1">
    <property type="nucleotide sequence ID" value="NC_017384.1"/>
</dbReference>
<dbReference type="AlphaFoldDB" id="F9Y830"/>